<dbReference type="SUPFAM" id="SSF48613">
    <property type="entry name" value="Heme oxygenase-like"/>
    <property type="match status" value="1"/>
</dbReference>
<comment type="function">
    <text evidence="2">Catalyzes an amino-pyrimidine hydrolysis reaction at the C5' of the pyrimidine moiety of thiamine compounds, a reaction that is part of a thiamine salvage pathway. Thus, catalyzes the conversion of 4-amino-5-aminomethyl-2-methylpyrimidine to 4-amino-5-hydroxymethyl-2-methylpyrimidine (HMP).</text>
</comment>
<dbReference type="InterPro" id="IPR027574">
    <property type="entry name" value="Thiaminase_II"/>
</dbReference>
<dbReference type="KEGG" id="cwo:Cwoe_5519"/>
<dbReference type="GO" id="GO:0009229">
    <property type="term" value="P:thiamine diphosphate biosynthetic process"/>
    <property type="evidence" value="ECO:0007669"/>
    <property type="project" value="UniProtKB-UniPathway"/>
</dbReference>
<reference evidence="6" key="2">
    <citation type="submission" date="2010-01" db="EMBL/GenBank/DDBJ databases">
        <title>The complete genome of Conexibacter woesei DSM 14684.</title>
        <authorList>
            <consortium name="US DOE Joint Genome Institute (JGI-PGF)"/>
            <person name="Lucas S."/>
            <person name="Copeland A."/>
            <person name="Lapidus A."/>
            <person name="Glavina del Rio T."/>
            <person name="Dalin E."/>
            <person name="Tice H."/>
            <person name="Bruce D."/>
            <person name="Goodwin L."/>
            <person name="Pitluck S."/>
            <person name="Kyrpides N."/>
            <person name="Mavromatis K."/>
            <person name="Ivanova N."/>
            <person name="Mikhailova N."/>
            <person name="Chertkov O."/>
            <person name="Brettin T."/>
            <person name="Detter J.C."/>
            <person name="Han C."/>
            <person name="Larimer F."/>
            <person name="Land M."/>
            <person name="Hauser L."/>
            <person name="Markowitz V."/>
            <person name="Cheng J.-F."/>
            <person name="Hugenholtz P."/>
            <person name="Woyke T."/>
            <person name="Wu D."/>
            <person name="Pukall R."/>
            <person name="Steenblock K."/>
            <person name="Schneider S."/>
            <person name="Klenk H.-P."/>
            <person name="Eisen J.A."/>
        </authorList>
    </citation>
    <scope>NUCLEOTIDE SEQUENCE [LARGE SCALE GENOMIC DNA]</scope>
    <source>
        <strain evidence="6">DSM 14684 / CIP 108061 / JCM 11494 / NBRC 100937 / ID131577</strain>
    </source>
</reference>
<dbReference type="UniPathway" id="UPA00060"/>
<dbReference type="AlphaFoldDB" id="D3F0J0"/>
<dbReference type="RefSeq" id="WP_012936975.1">
    <property type="nucleotide sequence ID" value="NC_013739.1"/>
</dbReference>
<dbReference type="InterPro" id="IPR016084">
    <property type="entry name" value="Haem_Oase-like_multi-hlx"/>
</dbReference>
<keyword evidence="6" id="KW-1185">Reference proteome</keyword>
<dbReference type="PANTHER" id="PTHR43198:SF2">
    <property type="entry name" value="SI:CH1073-67J19.1-RELATED"/>
    <property type="match status" value="1"/>
</dbReference>
<evidence type="ECO:0000313" key="6">
    <source>
        <dbReference type="Proteomes" id="UP000008229"/>
    </source>
</evidence>
<dbReference type="CDD" id="cd19366">
    <property type="entry name" value="TenA_C_BhTenA-like"/>
    <property type="match status" value="1"/>
</dbReference>
<evidence type="ECO:0000313" key="5">
    <source>
        <dbReference type="EMBL" id="ADB53924.1"/>
    </source>
</evidence>
<dbReference type="HOGENOM" id="CLU_077537_3_0_11"/>
<evidence type="ECO:0000256" key="2">
    <source>
        <dbReference type="PIRNR" id="PIRNR003170"/>
    </source>
</evidence>
<sequence length="231" mass="25679">MSSFSAELRAGAADVWEAQHSHPFVRGIGDGTLALDRFRHYVRQDYVYLVDYGRLLALACARAPELETMRRFAELTQAILVTEMDLHRSFAADWGVPAADLESERATPTTRAYGDFLLRTAALGDFAELVAALLPCMWGYAEVGERLAAAGPPEPDPARPYARWIATYADPEFQALAAWCRELMDRLGAACDDAGRARLRAVFAESSRHELAFWDAAWRLEPAARDQRSLG</sequence>
<dbReference type="NCBIfam" id="TIGR04306">
    <property type="entry name" value="salvage_TenA"/>
    <property type="match status" value="1"/>
</dbReference>
<reference evidence="5 6" key="1">
    <citation type="journal article" date="2010" name="Stand. Genomic Sci.">
        <title>Complete genome sequence of Conexibacter woesei type strain (ID131577).</title>
        <authorList>
            <person name="Pukall R."/>
            <person name="Lapidus A."/>
            <person name="Glavina Del Rio T."/>
            <person name="Copeland A."/>
            <person name="Tice H."/>
            <person name="Cheng J.-F."/>
            <person name="Lucas S."/>
            <person name="Chen F."/>
            <person name="Nolan M."/>
            <person name="Bruce D."/>
            <person name="Goodwin L."/>
            <person name="Pitluck S."/>
            <person name="Mavromatis K."/>
            <person name="Ivanova N."/>
            <person name="Ovchinnikova G."/>
            <person name="Pati A."/>
            <person name="Chen A."/>
            <person name="Palaniappan K."/>
            <person name="Land M."/>
            <person name="Hauser L."/>
            <person name="Chang Y.-J."/>
            <person name="Jeffries C.D."/>
            <person name="Chain P."/>
            <person name="Meincke L."/>
            <person name="Sims D."/>
            <person name="Brettin T."/>
            <person name="Detter J.C."/>
            <person name="Rohde M."/>
            <person name="Goeker M."/>
            <person name="Bristow J."/>
            <person name="Eisen J.A."/>
            <person name="Markowitz V."/>
            <person name="Kyrpides N.C."/>
            <person name="Klenk H.-P."/>
            <person name="Hugenholtz P."/>
        </authorList>
    </citation>
    <scope>NUCLEOTIDE SEQUENCE [LARGE SCALE GENOMIC DNA]</scope>
    <source>
        <strain evidence="6">DSM 14684 / CIP 108061 / JCM 11494 / NBRC 100937 / ID131577</strain>
    </source>
</reference>
<keyword evidence="2" id="KW-0784">Thiamine biosynthesis</keyword>
<dbReference type="EMBL" id="CP001854">
    <property type="protein sequence ID" value="ADB53924.1"/>
    <property type="molecule type" value="Genomic_DNA"/>
</dbReference>
<gene>
    <name evidence="5" type="ordered locus">Cwoe_5519</name>
</gene>
<keyword evidence="2 5" id="KW-0378">Hydrolase</keyword>
<evidence type="ECO:0000256" key="3">
    <source>
        <dbReference type="PIRSR" id="PIRSR003170-1"/>
    </source>
</evidence>
<dbReference type="OrthoDB" id="34166at2"/>
<dbReference type="GO" id="GO:0050334">
    <property type="term" value="F:thiaminase activity"/>
    <property type="evidence" value="ECO:0007669"/>
    <property type="project" value="UniProtKB-UniRule"/>
</dbReference>
<comment type="catalytic activity">
    <reaction evidence="2">
        <text>4-amino-5-aminomethyl-2-methylpyrimidine + H2O = 4-amino-5-hydroxymethyl-2-methylpyrimidine + NH4(+)</text>
        <dbReference type="Rhea" id="RHEA:31799"/>
        <dbReference type="ChEBI" id="CHEBI:15377"/>
        <dbReference type="ChEBI" id="CHEBI:16892"/>
        <dbReference type="ChEBI" id="CHEBI:28938"/>
        <dbReference type="ChEBI" id="CHEBI:63416"/>
        <dbReference type="EC" id="3.5.99.2"/>
    </reaction>
</comment>
<dbReference type="Gene3D" id="1.20.910.10">
    <property type="entry name" value="Heme oxygenase-like"/>
    <property type="match status" value="1"/>
</dbReference>
<dbReference type="GO" id="GO:0009228">
    <property type="term" value="P:thiamine biosynthetic process"/>
    <property type="evidence" value="ECO:0007669"/>
    <property type="project" value="UniProtKB-KW"/>
</dbReference>
<comment type="similarity">
    <text evidence="2">Belongs to the TenA family.</text>
</comment>
<name>D3F0J0_CONWI</name>
<dbReference type="InterPro" id="IPR004305">
    <property type="entry name" value="Thiaminase-2/PQQC"/>
</dbReference>
<dbReference type="GO" id="GO:0005829">
    <property type="term" value="C:cytosol"/>
    <property type="evidence" value="ECO:0007669"/>
    <property type="project" value="TreeGrafter"/>
</dbReference>
<comment type="catalytic activity">
    <reaction evidence="2">
        <text>thiamine + H2O = 5-(2-hydroxyethyl)-4-methylthiazole + 4-amino-5-hydroxymethyl-2-methylpyrimidine + H(+)</text>
        <dbReference type="Rhea" id="RHEA:17509"/>
        <dbReference type="ChEBI" id="CHEBI:15377"/>
        <dbReference type="ChEBI" id="CHEBI:15378"/>
        <dbReference type="ChEBI" id="CHEBI:16892"/>
        <dbReference type="ChEBI" id="CHEBI:17957"/>
        <dbReference type="ChEBI" id="CHEBI:18385"/>
        <dbReference type="EC" id="3.5.99.2"/>
    </reaction>
</comment>
<dbReference type="eggNOG" id="COG0819">
    <property type="taxonomic scope" value="Bacteria"/>
</dbReference>
<evidence type="ECO:0000259" key="4">
    <source>
        <dbReference type="Pfam" id="PF03070"/>
    </source>
</evidence>
<dbReference type="Proteomes" id="UP000008229">
    <property type="component" value="Chromosome"/>
</dbReference>
<organism evidence="5 6">
    <name type="scientific">Conexibacter woesei (strain DSM 14684 / CCUG 47730 / CIP 108061 / JCM 11494 / NBRC 100937 / ID131577)</name>
    <dbReference type="NCBI Taxonomy" id="469383"/>
    <lineage>
        <taxon>Bacteria</taxon>
        <taxon>Bacillati</taxon>
        <taxon>Actinomycetota</taxon>
        <taxon>Thermoleophilia</taxon>
        <taxon>Solirubrobacterales</taxon>
        <taxon>Conexibacteraceae</taxon>
        <taxon>Conexibacter</taxon>
    </lineage>
</organism>
<dbReference type="InterPro" id="IPR050967">
    <property type="entry name" value="Thiamine_Salvage_TenA"/>
</dbReference>
<accession>D3F0J0</accession>
<feature type="domain" description="Thiaminase-2/PQQC" evidence="4">
    <location>
        <begin position="13"/>
        <end position="219"/>
    </location>
</feature>
<dbReference type="PANTHER" id="PTHR43198">
    <property type="entry name" value="BIFUNCTIONAL TH2 PROTEIN"/>
    <property type="match status" value="1"/>
</dbReference>
<dbReference type="EC" id="3.5.99.2" evidence="2"/>
<comment type="pathway">
    <text evidence="1 2">Cofactor biosynthesis; thiamine diphosphate biosynthesis.</text>
</comment>
<feature type="active site" description="Proton donor" evidence="3">
    <location>
        <position position="210"/>
    </location>
</feature>
<proteinExistence type="inferred from homology"/>
<protein>
    <recommendedName>
        <fullName evidence="2">Aminopyrimidine aminohydrolase</fullName>
        <ecNumber evidence="2">3.5.99.2</ecNumber>
    </recommendedName>
</protein>
<dbReference type="Pfam" id="PF03070">
    <property type="entry name" value="TENA_THI-4"/>
    <property type="match status" value="1"/>
</dbReference>
<dbReference type="STRING" id="469383.Cwoe_5519"/>
<dbReference type="PIRSF" id="PIRSF003170">
    <property type="entry name" value="Pet18p"/>
    <property type="match status" value="1"/>
</dbReference>
<dbReference type="InterPro" id="IPR026285">
    <property type="entry name" value="TenA_E"/>
</dbReference>
<evidence type="ECO:0000256" key="1">
    <source>
        <dbReference type="ARBA" id="ARBA00004948"/>
    </source>
</evidence>